<dbReference type="PANTHER" id="PTHR34822:SF1">
    <property type="entry name" value="GRPB FAMILY PROTEIN"/>
    <property type="match status" value="1"/>
</dbReference>
<evidence type="ECO:0000313" key="2">
    <source>
        <dbReference type="Proteomes" id="UP001154420"/>
    </source>
</evidence>
<reference evidence="1" key="1">
    <citation type="submission" date="2018-09" db="EMBL/GenBank/DDBJ databases">
        <title>Murine metabolic-syndrome-specific gut microbial biobank.</title>
        <authorList>
            <person name="Liu C."/>
        </authorList>
    </citation>
    <scope>NUCLEOTIDE SEQUENCE</scope>
    <source>
        <strain evidence="1">D42-62</strain>
    </source>
</reference>
<dbReference type="AlphaFoldDB" id="A0A9X5GRU8"/>
<sequence length="192" mass="22137">MIGLKRGSVALLSHQEEWNKNAENVILELKQLFGNAAVDIQHVGSTAIASIYAKPIIDIVIGLRDLDDISRYMKLLKEHGFVFRGEDVAGQMLFVMGDFEKETRTHHIHAVKWNGTEWNNYINFRDYLNCHPDKATLYDTCKKKLALQFPDDRRNYTEGKRECIECLLKEAYVWRQRQDTYSGQGADKGGKK</sequence>
<protein>
    <submittedName>
        <fullName evidence="1">GrpB family protein</fullName>
    </submittedName>
</protein>
<dbReference type="InterPro" id="IPR007344">
    <property type="entry name" value="GrpB/CoaE"/>
</dbReference>
<proteinExistence type="predicted"/>
<organism evidence="1 2">
    <name type="scientific">Parablautia muri</name>
    <dbReference type="NCBI Taxonomy" id="2320879"/>
    <lineage>
        <taxon>Bacteria</taxon>
        <taxon>Bacillati</taxon>
        <taxon>Bacillota</taxon>
        <taxon>Clostridia</taxon>
        <taxon>Lachnospirales</taxon>
        <taxon>Lachnospiraceae</taxon>
        <taxon>Parablautia</taxon>
    </lineage>
</organism>
<dbReference type="InterPro" id="IPR043519">
    <property type="entry name" value="NT_sf"/>
</dbReference>
<name>A0A9X5GRU8_9FIRM</name>
<gene>
    <name evidence="1" type="ORF">D5281_13320</name>
</gene>
<accession>A0A9X5GRU8</accession>
<dbReference type="Proteomes" id="UP001154420">
    <property type="component" value="Unassembled WGS sequence"/>
</dbReference>
<dbReference type="RefSeq" id="WP_160560624.1">
    <property type="nucleotide sequence ID" value="NZ_QZDT01000021.1"/>
</dbReference>
<dbReference type="EMBL" id="QZDT01000021">
    <property type="protein sequence ID" value="NBJ93548.1"/>
    <property type="molecule type" value="Genomic_DNA"/>
</dbReference>
<dbReference type="Pfam" id="PF04229">
    <property type="entry name" value="GrpB"/>
    <property type="match status" value="1"/>
</dbReference>
<comment type="caution">
    <text evidence="1">The sequence shown here is derived from an EMBL/GenBank/DDBJ whole genome shotgun (WGS) entry which is preliminary data.</text>
</comment>
<keyword evidence="2" id="KW-1185">Reference proteome</keyword>
<evidence type="ECO:0000313" key="1">
    <source>
        <dbReference type="EMBL" id="NBJ93548.1"/>
    </source>
</evidence>
<dbReference type="PANTHER" id="PTHR34822">
    <property type="entry name" value="GRPB DOMAIN PROTEIN (AFU_ORTHOLOGUE AFUA_1G01530)"/>
    <property type="match status" value="1"/>
</dbReference>
<dbReference type="Gene3D" id="3.30.460.10">
    <property type="entry name" value="Beta Polymerase, domain 2"/>
    <property type="match status" value="1"/>
</dbReference>
<dbReference type="SUPFAM" id="SSF81301">
    <property type="entry name" value="Nucleotidyltransferase"/>
    <property type="match status" value="1"/>
</dbReference>
<dbReference type="OrthoDB" id="9799092at2"/>